<dbReference type="EMBL" id="NFKK01000029">
    <property type="protein sequence ID" value="OUP50474.1"/>
    <property type="molecule type" value="Genomic_DNA"/>
</dbReference>
<evidence type="ECO:0000313" key="2">
    <source>
        <dbReference type="EMBL" id="OUP50474.1"/>
    </source>
</evidence>
<feature type="transmembrane region" description="Helical" evidence="1">
    <location>
        <begin position="96"/>
        <end position="118"/>
    </location>
</feature>
<dbReference type="Proteomes" id="UP000195897">
    <property type="component" value="Unassembled WGS sequence"/>
</dbReference>
<keyword evidence="1" id="KW-1133">Transmembrane helix</keyword>
<keyword evidence="1" id="KW-0812">Transmembrane</keyword>
<feature type="transmembrane region" description="Helical" evidence="1">
    <location>
        <begin position="31"/>
        <end position="48"/>
    </location>
</feature>
<dbReference type="AlphaFoldDB" id="A0A1Y4L0Z5"/>
<keyword evidence="1" id="KW-0472">Membrane</keyword>
<name>A0A1Y4L0Z5_9FIRM</name>
<evidence type="ECO:0000256" key="1">
    <source>
        <dbReference type="SAM" id="Phobius"/>
    </source>
</evidence>
<reference evidence="3" key="1">
    <citation type="submission" date="2017-04" db="EMBL/GenBank/DDBJ databases">
        <title>Function of individual gut microbiota members based on whole genome sequencing of pure cultures obtained from chicken caecum.</title>
        <authorList>
            <person name="Medvecky M."/>
            <person name="Cejkova D."/>
            <person name="Polansky O."/>
            <person name="Karasova D."/>
            <person name="Kubasova T."/>
            <person name="Cizek A."/>
            <person name="Rychlik I."/>
        </authorList>
    </citation>
    <scope>NUCLEOTIDE SEQUENCE [LARGE SCALE GENOMIC DNA]</scope>
    <source>
        <strain evidence="3">An180</strain>
    </source>
</reference>
<dbReference type="InterPro" id="IPR010540">
    <property type="entry name" value="CmpB_TMEM229"/>
</dbReference>
<gene>
    <name evidence="2" type="ORF">B5F17_13955</name>
</gene>
<evidence type="ECO:0000313" key="3">
    <source>
        <dbReference type="Proteomes" id="UP000195897"/>
    </source>
</evidence>
<protein>
    <recommendedName>
        <fullName evidence="4">ABC transporter permease</fullName>
    </recommendedName>
</protein>
<accession>A0A1Y4L0Z5</accession>
<evidence type="ECO:0008006" key="4">
    <source>
        <dbReference type="Google" id="ProtNLM"/>
    </source>
</evidence>
<feature type="transmembrane region" description="Helical" evidence="1">
    <location>
        <begin position="7"/>
        <end position="25"/>
    </location>
</feature>
<dbReference type="Pfam" id="PF06541">
    <property type="entry name" value="ABC_trans_CmpB"/>
    <property type="match status" value="1"/>
</dbReference>
<comment type="caution">
    <text evidence="2">The sequence shown here is derived from an EMBL/GenBank/DDBJ whole genome shotgun (WGS) entry which is preliminary data.</text>
</comment>
<feature type="transmembrane region" description="Helical" evidence="1">
    <location>
        <begin position="60"/>
        <end position="84"/>
    </location>
</feature>
<organism evidence="2 3">
    <name type="scientific">Butyricicoccus pullicaecorum</name>
    <dbReference type="NCBI Taxonomy" id="501571"/>
    <lineage>
        <taxon>Bacteria</taxon>
        <taxon>Bacillati</taxon>
        <taxon>Bacillota</taxon>
        <taxon>Clostridia</taxon>
        <taxon>Eubacteriales</taxon>
        <taxon>Butyricicoccaceae</taxon>
        <taxon>Butyricicoccus</taxon>
    </lineage>
</organism>
<dbReference type="RefSeq" id="WP_087374800.1">
    <property type="nucleotide sequence ID" value="NZ_NFKK01000029.1"/>
</dbReference>
<proteinExistence type="predicted"/>
<sequence length="136" mass="15746">MKRLGKYLYLGYFGGSLYVTLEVFWRSRSHWTMFVLAAILFVLIGLLNEIWTSWRLIPQAVAGALIATAAELVTGCIVNIWLGWHVWDYSDMPGNLLGQICPQFALLWVLLAAVAIVLDDLIRWRFFDEERPHYRL</sequence>